<dbReference type="Proteomes" id="UP000236291">
    <property type="component" value="Unassembled WGS sequence"/>
</dbReference>
<evidence type="ECO:0000313" key="1">
    <source>
        <dbReference type="EMBL" id="PNY04039.1"/>
    </source>
</evidence>
<sequence>MTTRVTIETPVDATMKLGNLYDGTQVDKGMYHRLVEKLICLSHTRPAKSPTSSISKCSMWYLSPIGLVYWVGLFSCA</sequence>
<dbReference type="EMBL" id="ASHM01000155">
    <property type="protein sequence ID" value="PNY04039.1"/>
    <property type="molecule type" value="Genomic_DNA"/>
</dbReference>
<name>A0A2K3NM05_TRIPR</name>
<evidence type="ECO:0000313" key="2">
    <source>
        <dbReference type="Proteomes" id="UP000236291"/>
    </source>
</evidence>
<organism evidence="1 2">
    <name type="scientific">Trifolium pratense</name>
    <name type="common">Red clover</name>
    <dbReference type="NCBI Taxonomy" id="57577"/>
    <lineage>
        <taxon>Eukaryota</taxon>
        <taxon>Viridiplantae</taxon>
        <taxon>Streptophyta</taxon>
        <taxon>Embryophyta</taxon>
        <taxon>Tracheophyta</taxon>
        <taxon>Spermatophyta</taxon>
        <taxon>Magnoliopsida</taxon>
        <taxon>eudicotyledons</taxon>
        <taxon>Gunneridae</taxon>
        <taxon>Pentapetalae</taxon>
        <taxon>rosids</taxon>
        <taxon>fabids</taxon>
        <taxon>Fabales</taxon>
        <taxon>Fabaceae</taxon>
        <taxon>Papilionoideae</taxon>
        <taxon>50 kb inversion clade</taxon>
        <taxon>NPAAA clade</taxon>
        <taxon>Hologalegina</taxon>
        <taxon>IRL clade</taxon>
        <taxon>Trifolieae</taxon>
        <taxon>Trifolium</taxon>
    </lineage>
</organism>
<protein>
    <submittedName>
        <fullName evidence="1">Uncharacterized protein</fullName>
    </submittedName>
</protein>
<proteinExistence type="predicted"/>
<accession>A0A2K3NM05</accession>
<reference evidence="1 2" key="2">
    <citation type="journal article" date="2017" name="Front. Plant Sci.">
        <title>Gene Classification and Mining of Molecular Markers Useful in Red Clover (Trifolium pratense) Breeding.</title>
        <authorList>
            <person name="Istvanek J."/>
            <person name="Dluhosova J."/>
            <person name="Dluhos P."/>
            <person name="Patkova L."/>
            <person name="Nedelnik J."/>
            <person name="Repkova J."/>
        </authorList>
    </citation>
    <scope>NUCLEOTIDE SEQUENCE [LARGE SCALE GENOMIC DNA]</scope>
    <source>
        <strain evidence="2">cv. Tatra</strain>
        <tissue evidence="1">Young leaves</tissue>
    </source>
</reference>
<reference evidence="1 2" key="1">
    <citation type="journal article" date="2014" name="Am. J. Bot.">
        <title>Genome assembly and annotation for red clover (Trifolium pratense; Fabaceae).</title>
        <authorList>
            <person name="Istvanek J."/>
            <person name="Jaros M."/>
            <person name="Krenek A."/>
            <person name="Repkova J."/>
        </authorList>
    </citation>
    <scope>NUCLEOTIDE SEQUENCE [LARGE SCALE GENOMIC DNA]</scope>
    <source>
        <strain evidence="2">cv. Tatra</strain>
        <tissue evidence="1">Young leaves</tissue>
    </source>
</reference>
<dbReference type="AlphaFoldDB" id="A0A2K3NM05"/>
<comment type="caution">
    <text evidence="1">The sequence shown here is derived from an EMBL/GenBank/DDBJ whole genome shotgun (WGS) entry which is preliminary data.</text>
</comment>
<gene>
    <name evidence="1" type="ORF">L195_g000451</name>
</gene>